<dbReference type="SUPFAM" id="SSF52777">
    <property type="entry name" value="CoA-dependent acyltransferases"/>
    <property type="match status" value="2"/>
</dbReference>
<sequence>MKLEHQIGKHVQHVLDLPDSKISPQDNLIEYGLHSLAIMRLVDIFEKEYEAKLSYIDFAMAPSIEDWVKIIDDTKESKTKKLIDFPTPYVNLSEMQYAHWVGRQGENVSSHLYIEFAGKYLNIEKLQQAYRQLLQCHPMLSVSIAQGQQSIQKLTETGIRINDLTKVDEIKVSEFLAQQRQNMTHQKLDIESGQVIDVRVTVLPNQHHVLHIDTDMSAIDPQSCFILIQHLSDLYSENEKDLLFMSNKSSVPYFEYIQAKDKQLEQQKKYDEKWWKSRLENISDIPALPYIAEGLRDQPNLFTREAFSFNASDTQVLVNIASEYNILVELICLTLFAETVALWSSENQFRLNLPFFSREKYGTCTDQEISHMVGDFSNMCLLDIHAKAGEKFSESLSRIKQSLEEVYLHSTYTGVEVLRDLSKYHQQLETAPIVFTSGLNYGEIISNQVQKHFGQPIWCISQGSKVDLDVQVALINEKLVINWDIRKNAFQQKVIPEMFKYYISRIQSFILDKEKIHSIPEYILPTPHTLLNEDELNLPFKGEHYSVIHGLDTCCPCWVIGYLGIQVSEENLYKFDPSDLINIHGQYWYKTTHQAYFNDQKDICVVSELNPQIKRNGYWLNPNDIAEKIAVHPAIQKVKLFPITKGEKNTLVALLVCALDESLSYTNLLSIYTACLNTQALQPEQSYIVSEDEIDQVNTENIEVLLAKKIPIESQKDISALEKVIYFMMCSVIGISTEQEDDINIDFFEYGGDSLLATHLIAVIQKYFKDSGLTIVDIFSQRTVCNIAHIIEENLPNTAHKIASVFLQVMEGKK</sequence>
<name>A0ABU6DX96_9GAMM</name>
<dbReference type="Pfam" id="PF00668">
    <property type="entry name" value="Condensation"/>
    <property type="match status" value="1"/>
</dbReference>
<dbReference type="CDD" id="cd19535">
    <property type="entry name" value="Cyc_NRPS"/>
    <property type="match status" value="1"/>
</dbReference>
<dbReference type="Gene3D" id="3.30.559.30">
    <property type="entry name" value="Nonribosomal peptide synthetase, condensation domain"/>
    <property type="match status" value="1"/>
</dbReference>
<dbReference type="SUPFAM" id="SSF47336">
    <property type="entry name" value="ACP-like"/>
    <property type="match status" value="2"/>
</dbReference>
<dbReference type="InterPro" id="IPR001242">
    <property type="entry name" value="Condensation_dom"/>
</dbReference>
<dbReference type="EMBL" id="VTDN01000008">
    <property type="protein sequence ID" value="MEB5477502.1"/>
    <property type="molecule type" value="Genomic_DNA"/>
</dbReference>
<evidence type="ECO:0000259" key="5">
    <source>
        <dbReference type="PROSITE" id="PS50075"/>
    </source>
</evidence>
<feature type="domain" description="Carrier" evidence="5">
    <location>
        <begin position="716"/>
        <end position="795"/>
    </location>
</feature>
<feature type="domain" description="Carrier" evidence="5">
    <location>
        <begin position="1"/>
        <end position="75"/>
    </location>
</feature>
<dbReference type="InterPro" id="IPR036736">
    <property type="entry name" value="ACP-like_sf"/>
</dbReference>
<evidence type="ECO:0000313" key="7">
    <source>
        <dbReference type="Proteomes" id="UP001339883"/>
    </source>
</evidence>
<dbReference type="InterPro" id="IPR006162">
    <property type="entry name" value="Ppantetheine_attach_site"/>
</dbReference>
<comment type="caution">
    <text evidence="6">The sequence shown here is derived from an EMBL/GenBank/DDBJ whole genome shotgun (WGS) entry which is preliminary data.</text>
</comment>
<dbReference type="Pfam" id="PF00550">
    <property type="entry name" value="PP-binding"/>
    <property type="match status" value="2"/>
</dbReference>
<dbReference type="InterPro" id="IPR009081">
    <property type="entry name" value="PP-bd_ACP"/>
</dbReference>
<dbReference type="PROSITE" id="PS00012">
    <property type="entry name" value="PHOSPHOPANTETHEINE"/>
    <property type="match status" value="1"/>
</dbReference>
<evidence type="ECO:0000256" key="2">
    <source>
        <dbReference type="ARBA" id="ARBA00022450"/>
    </source>
</evidence>
<reference evidence="6 7" key="1">
    <citation type="submission" date="2019-08" db="EMBL/GenBank/DDBJ databases">
        <title>Five species of Acinetobacter isolated from floral nectar and animal pollinators.</title>
        <authorList>
            <person name="Hendry T.A."/>
        </authorList>
    </citation>
    <scope>NUCLEOTIDE SEQUENCE [LARGE SCALE GENOMIC DNA]</scope>
    <source>
        <strain evidence="6 7">MD18.27</strain>
    </source>
</reference>
<evidence type="ECO:0000256" key="1">
    <source>
        <dbReference type="ARBA" id="ARBA00001957"/>
    </source>
</evidence>
<dbReference type="SUPFAM" id="SSF56801">
    <property type="entry name" value="Acetyl-CoA synthetase-like"/>
    <property type="match status" value="1"/>
</dbReference>
<evidence type="ECO:0000313" key="6">
    <source>
        <dbReference type="EMBL" id="MEB5477502.1"/>
    </source>
</evidence>
<comment type="cofactor">
    <cofactor evidence="1">
        <name>pantetheine 4'-phosphate</name>
        <dbReference type="ChEBI" id="CHEBI:47942"/>
    </cofactor>
</comment>
<keyword evidence="4" id="KW-0436">Ligase</keyword>
<dbReference type="InterPro" id="IPR023213">
    <property type="entry name" value="CAT-like_dom_sf"/>
</dbReference>
<keyword evidence="7" id="KW-1185">Reference proteome</keyword>
<protein>
    <submittedName>
        <fullName evidence="6">Peptide synthetase</fullName>
    </submittedName>
</protein>
<proteinExistence type="predicted"/>
<dbReference type="InterPro" id="IPR057737">
    <property type="entry name" value="Condensation_MtbB-like"/>
</dbReference>
<dbReference type="Gene3D" id="3.30.559.10">
    <property type="entry name" value="Chloramphenicol acetyltransferase-like domain"/>
    <property type="match status" value="1"/>
</dbReference>
<accession>A0ABU6DX96</accession>
<dbReference type="RefSeq" id="WP_325775860.1">
    <property type="nucleotide sequence ID" value="NZ_VTDN01000008.1"/>
</dbReference>
<dbReference type="Proteomes" id="UP001339883">
    <property type="component" value="Unassembled WGS sequence"/>
</dbReference>
<dbReference type="Gene3D" id="1.10.1200.10">
    <property type="entry name" value="ACP-like"/>
    <property type="match status" value="2"/>
</dbReference>
<keyword evidence="3" id="KW-0597">Phosphoprotein</keyword>
<keyword evidence="2" id="KW-0596">Phosphopantetheine</keyword>
<dbReference type="PANTHER" id="PTHR45527:SF1">
    <property type="entry name" value="FATTY ACID SYNTHASE"/>
    <property type="match status" value="1"/>
</dbReference>
<evidence type="ECO:0000256" key="4">
    <source>
        <dbReference type="ARBA" id="ARBA00022598"/>
    </source>
</evidence>
<evidence type="ECO:0000256" key="3">
    <source>
        <dbReference type="ARBA" id="ARBA00022553"/>
    </source>
</evidence>
<dbReference type="PROSITE" id="PS50075">
    <property type="entry name" value="CARRIER"/>
    <property type="match status" value="2"/>
</dbReference>
<dbReference type="PANTHER" id="PTHR45527">
    <property type="entry name" value="NONRIBOSOMAL PEPTIDE SYNTHETASE"/>
    <property type="match status" value="1"/>
</dbReference>
<organism evidence="6 7">
    <name type="scientific">Acinetobacter pollinis</name>
    <dbReference type="NCBI Taxonomy" id="2605270"/>
    <lineage>
        <taxon>Bacteria</taxon>
        <taxon>Pseudomonadati</taxon>
        <taxon>Pseudomonadota</taxon>
        <taxon>Gammaproteobacteria</taxon>
        <taxon>Moraxellales</taxon>
        <taxon>Moraxellaceae</taxon>
        <taxon>Acinetobacter</taxon>
    </lineage>
</organism>
<gene>
    <name evidence="6" type="ORF">I2F25_10660</name>
</gene>